<dbReference type="EMBL" id="JH597773">
    <property type="protein sequence ID" value="EHQ06941.1"/>
    <property type="molecule type" value="Genomic_DNA"/>
</dbReference>
<protein>
    <recommendedName>
        <fullName evidence="3">Lipoprotein</fullName>
    </recommendedName>
</protein>
<accession>H2CH71</accession>
<name>H2CH71_9LEPT</name>
<organism evidence="1 2">
    <name type="scientific">Leptonema illini DSM 21528</name>
    <dbReference type="NCBI Taxonomy" id="929563"/>
    <lineage>
        <taxon>Bacteria</taxon>
        <taxon>Pseudomonadati</taxon>
        <taxon>Spirochaetota</taxon>
        <taxon>Spirochaetia</taxon>
        <taxon>Leptospirales</taxon>
        <taxon>Leptospiraceae</taxon>
        <taxon>Leptonema</taxon>
    </lineage>
</organism>
<reference evidence="1 2" key="1">
    <citation type="submission" date="2011-10" db="EMBL/GenBank/DDBJ databases">
        <title>The Improved High-Quality Draft genome of Leptonema illini DSM 21528.</title>
        <authorList>
            <consortium name="US DOE Joint Genome Institute (JGI-PGF)"/>
            <person name="Lucas S."/>
            <person name="Copeland A."/>
            <person name="Lapidus A."/>
            <person name="Glavina del Rio T."/>
            <person name="Dalin E."/>
            <person name="Tice H."/>
            <person name="Bruce D."/>
            <person name="Goodwin L."/>
            <person name="Pitluck S."/>
            <person name="Peters L."/>
            <person name="Mikhailova N."/>
            <person name="Held B."/>
            <person name="Kyrpides N."/>
            <person name="Mavromatis K."/>
            <person name="Ivanova N."/>
            <person name="Markowitz V."/>
            <person name="Cheng J.-F."/>
            <person name="Hugenholtz P."/>
            <person name="Woyke T."/>
            <person name="Wu D."/>
            <person name="Gronow S."/>
            <person name="Wellnitz S."/>
            <person name="Brambilla E.-M."/>
            <person name="Klenk H.-P."/>
            <person name="Eisen J.A."/>
        </authorList>
    </citation>
    <scope>NUCLEOTIDE SEQUENCE [LARGE SCALE GENOMIC DNA]</scope>
    <source>
        <strain evidence="1 2">DSM 21528</strain>
    </source>
</reference>
<dbReference type="HOGENOM" id="CLU_2554136_0_0_12"/>
<keyword evidence="2" id="KW-1185">Reference proteome</keyword>
<proteinExistence type="predicted"/>
<dbReference type="AlphaFoldDB" id="H2CH71"/>
<evidence type="ECO:0000313" key="1">
    <source>
        <dbReference type="EMBL" id="EHQ06941.1"/>
    </source>
</evidence>
<evidence type="ECO:0008006" key="3">
    <source>
        <dbReference type="Google" id="ProtNLM"/>
    </source>
</evidence>
<evidence type="ECO:0000313" key="2">
    <source>
        <dbReference type="Proteomes" id="UP000005737"/>
    </source>
</evidence>
<dbReference type="Proteomes" id="UP000005737">
    <property type="component" value="Unassembled WGS sequence"/>
</dbReference>
<dbReference type="PROSITE" id="PS51257">
    <property type="entry name" value="PROKAR_LIPOPROTEIN"/>
    <property type="match status" value="1"/>
</dbReference>
<gene>
    <name evidence="1" type="ORF">Lepil_2265</name>
</gene>
<sequence length="82" mass="9039">MKKRALSTILSMSVLLGCSDPFAKRTCELNEAAPARDMCFLFFASINRFSGQMTDAELKKAMDGLLLICAQAIVSQNKCDEE</sequence>
<dbReference type="RefSeq" id="WP_002772651.1">
    <property type="nucleotide sequence ID" value="NZ_JH597773.1"/>
</dbReference>